<comment type="caution">
    <text evidence="4">The sequence shown here is derived from an EMBL/GenBank/DDBJ whole genome shotgun (WGS) entry which is preliminary data.</text>
</comment>
<dbReference type="InterPro" id="IPR045177">
    <property type="entry name" value="FDM1-5/IDN2"/>
</dbReference>
<dbReference type="PANTHER" id="PTHR21596:SF82">
    <property type="entry name" value="FACTOR OF DNA METHYLATION 5-LIKE"/>
    <property type="match status" value="1"/>
</dbReference>
<feature type="coiled-coil region" evidence="1">
    <location>
        <begin position="186"/>
        <end position="300"/>
    </location>
</feature>
<reference evidence="4 5" key="1">
    <citation type="journal article" date="2018" name="Sci. Data">
        <title>The draft genome sequence of cork oak.</title>
        <authorList>
            <person name="Ramos A.M."/>
            <person name="Usie A."/>
            <person name="Barbosa P."/>
            <person name="Barros P.M."/>
            <person name="Capote T."/>
            <person name="Chaves I."/>
            <person name="Simoes F."/>
            <person name="Abreu I."/>
            <person name="Carrasquinho I."/>
            <person name="Faro C."/>
            <person name="Guimaraes J.B."/>
            <person name="Mendonca D."/>
            <person name="Nobrega F."/>
            <person name="Rodrigues L."/>
            <person name="Saibo N.J.M."/>
            <person name="Varela M.C."/>
            <person name="Egas C."/>
            <person name="Matos J."/>
            <person name="Miguel C.M."/>
            <person name="Oliveira M.M."/>
            <person name="Ricardo C.P."/>
            <person name="Goncalves S."/>
        </authorList>
    </citation>
    <scope>NUCLEOTIDE SEQUENCE [LARGE SCALE GENOMIC DNA]</scope>
    <source>
        <strain evidence="5">cv. HL8</strain>
    </source>
</reference>
<organism evidence="4 5">
    <name type="scientific">Quercus suber</name>
    <name type="common">Cork oak</name>
    <dbReference type="NCBI Taxonomy" id="58331"/>
    <lineage>
        <taxon>Eukaryota</taxon>
        <taxon>Viridiplantae</taxon>
        <taxon>Streptophyta</taxon>
        <taxon>Embryophyta</taxon>
        <taxon>Tracheophyta</taxon>
        <taxon>Spermatophyta</taxon>
        <taxon>Magnoliopsida</taxon>
        <taxon>eudicotyledons</taxon>
        <taxon>Gunneridae</taxon>
        <taxon>Pentapetalae</taxon>
        <taxon>rosids</taxon>
        <taxon>fabids</taxon>
        <taxon>Fagales</taxon>
        <taxon>Fagaceae</taxon>
        <taxon>Quercus</taxon>
    </lineage>
</organism>
<feature type="domain" description="Factor of DNA methylation 1-5/IDN2" evidence="3">
    <location>
        <begin position="307"/>
        <end position="372"/>
    </location>
</feature>
<name>A0AAW0L9J1_QUESU</name>
<evidence type="ECO:0000256" key="1">
    <source>
        <dbReference type="SAM" id="Coils"/>
    </source>
</evidence>
<proteinExistence type="predicted"/>
<dbReference type="Pfam" id="PF03469">
    <property type="entry name" value="XH"/>
    <property type="match status" value="1"/>
</dbReference>
<protein>
    <submittedName>
        <fullName evidence="4">Factor of dna methylation 2</fullName>
    </submittedName>
</protein>
<sequence length="411" mass="47616">MKNAASPRTHPYRTISRAPSFACPSLYSLRSHSRASNRGLCFLLDPHESPLDQIGGGEKKKKKKKSGGGETIGACGLGRDRNFKIYVQMSDNKNEEELNQVRRLAVSLSNEIDYKNQRLLEMEHKHNETTATVHQLVVGLTKEIDSKQKSLLEMEQKYSESATYVKLLVNEIDKLHAEKKKMHSINRKLEGAMECKKKELMQHAKELEESKTHNDLERRNLMNVIEKLEGKLQAQNTVECDNNLHAQINTLRKELDEKTDAMQDLESLNCVLTVKERMTNQELQEARKEAVESLQDMLNGRSNLGIKRMGEIDWKPFQHMCSQKFPGMDWKKISAELCSKWQERLRNPQWQPFKIINTLRKELDEKTDAMQDLESLNCVLTVKERMTNQELKRLAKKQWRYGSIHSSFAYS</sequence>
<dbReference type="PANTHER" id="PTHR21596">
    <property type="entry name" value="RIBONUCLEASE P SUBUNIT P38"/>
    <property type="match status" value="1"/>
</dbReference>
<dbReference type="GO" id="GO:0080188">
    <property type="term" value="P:gene silencing by siRNA-directed DNA methylation"/>
    <property type="evidence" value="ECO:0007669"/>
    <property type="project" value="InterPro"/>
</dbReference>
<keyword evidence="1" id="KW-0175">Coiled coil</keyword>
<dbReference type="AlphaFoldDB" id="A0AAW0L9J1"/>
<evidence type="ECO:0000313" key="4">
    <source>
        <dbReference type="EMBL" id="KAK7848107.1"/>
    </source>
</evidence>
<keyword evidence="5" id="KW-1185">Reference proteome</keyword>
<dbReference type="Proteomes" id="UP000237347">
    <property type="component" value="Unassembled WGS sequence"/>
</dbReference>
<feature type="region of interest" description="Disordered" evidence="2">
    <location>
        <begin position="52"/>
        <end position="71"/>
    </location>
</feature>
<evidence type="ECO:0000313" key="5">
    <source>
        <dbReference type="Proteomes" id="UP000237347"/>
    </source>
</evidence>
<dbReference type="InterPro" id="IPR005379">
    <property type="entry name" value="FDM1-5/IDN2_XH"/>
</dbReference>
<evidence type="ECO:0000259" key="3">
    <source>
        <dbReference type="Pfam" id="PF03469"/>
    </source>
</evidence>
<accession>A0AAW0L9J1</accession>
<gene>
    <name evidence="4" type="primary">FDM2</name>
    <name evidence="4" type="ORF">CFP56_005541</name>
</gene>
<evidence type="ECO:0000256" key="2">
    <source>
        <dbReference type="SAM" id="MobiDB-lite"/>
    </source>
</evidence>
<dbReference type="EMBL" id="PKMF04000131">
    <property type="protein sequence ID" value="KAK7848107.1"/>
    <property type="molecule type" value="Genomic_DNA"/>
</dbReference>